<evidence type="ECO:0000313" key="7">
    <source>
        <dbReference type="EMBL" id="GLR26518.1"/>
    </source>
</evidence>
<evidence type="ECO:0000256" key="2">
    <source>
        <dbReference type="ARBA" id="ARBA00022670"/>
    </source>
</evidence>
<dbReference type="Proteomes" id="UP001156664">
    <property type="component" value="Unassembled WGS sequence"/>
</dbReference>
<dbReference type="EMBL" id="BSOJ01000015">
    <property type="protein sequence ID" value="GLR26518.1"/>
    <property type="molecule type" value="Genomic_DNA"/>
</dbReference>
<organism evidence="7 8">
    <name type="scientific">Limnobacter litoralis</name>
    <dbReference type="NCBI Taxonomy" id="481366"/>
    <lineage>
        <taxon>Bacteria</taxon>
        <taxon>Pseudomonadati</taxon>
        <taxon>Pseudomonadota</taxon>
        <taxon>Betaproteobacteria</taxon>
        <taxon>Burkholderiales</taxon>
        <taxon>Burkholderiaceae</taxon>
        <taxon>Limnobacter</taxon>
    </lineage>
</organism>
<evidence type="ECO:0000259" key="6">
    <source>
        <dbReference type="Pfam" id="PF04586"/>
    </source>
</evidence>
<keyword evidence="2" id="KW-0645">Protease</keyword>
<reference evidence="8" key="1">
    <citation type="journal article" date="2019" name="Int. J. Syst. Evol. Microbiol.">
        <title>The Global Catalogue of Microorganisms (GCM) 10K type strain sequencing project: providing services to taxonomists for standard genome sequencing and annotation.</title>
        <authorList>
            <consortium name="The Broad Institute Genomics Platform"/>
            <consortium name="The Broad Institute Genome Sequencing Center for Infectious Disease"/>
            <person name="Wu L."/>
            <person name="Ma J."/>
        </authorList>
    </citation>
    <scope>NUCLEOTIDE SEQUENCE [LARGE SCALE GENOMIC DNA]</scope>
    <source>
        <strain evidence="8">NBRC 105857</strain>
    </source>
</reference>
<keyword evidence="1" id="KW-1188">Viral release from host cell</keyword>
<evidence type="ECO:0000256" key="4">
    <source>
        <dbReference type="SAM" id="Coils"/>
    </source>
</evidence>
<feature type="compositionally biased region" description="Low complexity" evidence="5">
    <location>
        <begin position="159"/>
        <end position="175"/>
    </location>
</feature>
<dbReference type="InterPro" id="IPR054613">
    <property type="entry name" value="Peptidase_S78_dom"/>
</dbReference>
<feature type="coiled-coil region" evidence="4">
    <location>
        <begin position="376"/>
        <end position="403"/>
    </location>
</feature>
<protein>
    <recommendedName>
        <fullName evidence="6">Prohead serine protease domain-containing protein</fullName>
    </recommendedName>
</protein>
<name>A0ABQ5YUE9_9BURK</name>
<feature type="compositionally biased region" description="Basic and acidic residues" evidence="5">
    <location>
        <begin position="187"/>
        <end position="200"/>
    </location>
</feature>
<accession>A0ABQ5YUE9</accession>
<evidence type="ECO:0000256" key="3">
    <source>
        <dbReference type="ARBA" id="ARBA00022801"/>
    </source>
</evidence>
<feature type="region of interest" description="Disordered" evidence="5">
    <location>
        <begin position="154"/>
        <end position="200"/>
    </location>
</feature>
<keyword evidence="3" id="KW-0378">Hydrolase</keyword>
<keyword evidence="8" id="KW-1185">Reference proteome</keyword>
<comment type="caution">
    <text evidence="7">The sequence shown here is derived from an EMBL/GenBank/DDBJ whole genome shotgun (WGS) entry which is preliminary data.</text>
</comment>
<proteinExistence type="predicted"/>
<evidence type="ECO:0000313" key="8">
    <source>
        <dbReference type="Proteomes" id="UP001156664"/>
    </source>
</evidence>
<gene>
    <name evidence="7" type="ORF">GCM10007875_16080</name>
</gene>
<sequence>MKKIEDKSNGVLKKLYGTIEKTEELDDGTIKVFGYASTADEDADGETITPEAMKAALPDYMKWGAVREMHQAKAAGTAIQAEVQDDGKTYFGAHVVDSEAVKKVKTGVYKGFSVGGKVTGRDDLNKAIITGIKLVEVSLVDRPCNPEAKFTMFKADSIEQPSAEGEQESSGSVEEPAPENTGGDAEGAAKAEDPEGRKSPDAQAIEEIAKMVDAGELSPADLLKLAKTAKQNAGQGEKLEKGMYGVRCLADLLQTLNWLKEDSKWEADAEGDNSPVPGKLKDAVNALSAILVEMVAEETAELTANDGVKASAEGAVTEMNDSVAMADKTGDLAKAGSRNSKADQEKIQSMHDMAVGLGAACGAAEKHDHTEDLKKVADLEDSLQKMTAERDTLQKRVKELEAMPAAGKGVLKAVAKADDLEDDEISKAAKDEEEFLKTATPEQKALYELKKIHQSGGVVVTRR</sequence>
<evidence type="ECO:0000256" key="5">
    <source>
        <dbReference type="SAM" id="MobiDB-lite"/>
    </source>
</evidence>
<keyword evidence="4" id="KW-0175">Coiled coil</keyword>
<dbReference type="Pfam" id="PF04586">
    <property type="entry name" value="Peptidase_S78"/>
    <property type="match status" value="1"/>
</dbReference>
<evidence type="ECO:0000256" key="1">
    <source>
        <dbReference type="ARBA" id="ARBA00022612"/>
    </source>
</evidence>
<feature type="domain" description="Prohead serine protease" evidence="6">
    <location>
        <begin position="24"/>
        <end position="151"/>
    </location>
</feature>
<dbReference type="RefSeq" id="WP_284281134.1">
    <property type="nucleotide sequence ID" value="NZ_BSOJ01000015.1"/>
</dbReference>